<feature type="compositionally biased region" description="Basic and acidic residues" evidence="1">
    <location>
        <begin position="90"/>
        <end position="99"/>
    </location>
</feature>
<comment type="caution">
    <text evidence="2">The sequence shown here is derived from an EMBL/GenBank/DDBJ whole genome shotgun (WGS) entry which is preliminary data.</text>
</comment>
<organism evidence="2 3">
    <name type="scientific">Chara braunii</name>
    <name type="common">Braun's stonewort</name>
    <dbReference type="NCBI Taxonomy" id="69332"/>
    <lineage>
        <taxon>Eukaryota</taxon>
        <taxon>Viridiplantae</taxon>
        <taxon>Streptophyta</taxon>
        <taxon>Charophyceae</taxon>
        <taxon>Charales</taxon>
        <taxon>Characeae</taxon>
        <taxon>Chara</taxon>
    </lineage>
</organism>
<evidence type="ECO:0000313" key="2">
    <source>
        <dbReference type="EMBL" id="GBG66510.1"/>
    </source>
</evidence>
<feature type="compositionally biased region" description="Basic and acidic residues" evidence="1">
    <location>
        <begin position="73"/>
        <end position="82"/>
    </location>
</feature>
<proteinExistence type="predicted"/>
<dbReference type="EMBL" id="BFEA01000075">
    <property type="protein sequence ID" value="GBG66510.1"/>
    <property type="molecule type" value="Genomic_DNA"/>
</dbReference>
<feature type="region of interest" description="Disordered" evidence="1">
    <location>
        <begin position="65"/>
        <end position="104"/>
    </location>
</feature>
<gene>
    <name evidence="2" type="ORF">CBR_g63093</name>
</gene>
<accession>A0A388K8Y8</accession>
<reference evidence="2 3" key="1">
    <citation type="journal article" date="2018" name="Cell">
        <title>The Chara Genome: Secondary Complexity and Implications for Plant Terrestrialization.</title>
        <authorList>
            <person name="Nishiyama T."/>
            <person name="Sakayama H."/>
            <person name="Vries J.D."/>
            <person name="Buschmann H."/>
            <person name="Saint-Marcoux D."/>
            <person name="Ullrich K.K."/>
            <person name="Haas F.B."/>
            <person name="Vanderstraeten L."/>
            <person name="Becker D."/>
            <person name="Lang D."/>
            <person name="Vosolsobe S."/>
            <person name="Rombauts S."/>
            <person name="Wilhelmsson P.K.I."/>
            <person name="Janitza P."/>
            <person name="Kern R."/>
            <person name="Heyl A."/>
            <person name="Rumpler F."/>
            <person name="Villalobos L.I.A.C."/>
            <person name="Clay J.M."/>
            <person name="Skokan R."/>
            <person name="Toyoda A."/>
            <person name="Suzuki Y."/>
            <person name="Kagoshima H."/>
            <person name="Schijlen E."/>
            <person name="Tajeshwar N."/>
            <person name="Catarino B."/>
            <person name="Hetherington A.J."/>
            <person name="Saltykova A."/>
            <person name="Bonnot C."/>
            <person name="Breuninger H."/>
            <person name="Symeonidi A."/>
            <person name="Radhakrishnan G.V."/>
            <person name="Van Nieuwerburgh F."/>
            <person name="Deforce D."/>
            <person name="Chang C."/>
            <person name="Karol K.G."/>
            <person name="Hedrich R."/>
            <person name="Ulvskov P."/>
            <person name="Glockner G."/>
            <person name="Delwiche C.F."/>
            <person name="Petrasek J."/>
            <person name="Van de Peer Y."/>
            <person name="Friml J."/>
            <person name="Beilby M."/>
            <person name="Dolan L."/>
            <person name="Kohara Y."/>
            <person name="Sugano S."/>
            <person name="Fujiyama A."/>
            <person name="Delaux P.-M."/>
            <person name="Quint M."/>
            <person name="TheiBen G."/>
            <person name="Hagemann M."/>
            <person name="Harholt J."/>
            <person name="Dunand C."/>
            <person name="Zachgo S."/>
            <person name="Langdale J."/>
            <person name="Maumus F."/>
            <person name="Straeten D.V.D."/>
            <person name="Gould S.B."/>
            <person name="Rensing S.A."/>
        </authorList>
    </citation>
    <scope>NUCLEOTIDE SEQUENCE [LARGE SCALE GENOMIC DNA]</scope>
    <source>
        <strain evidence="2 3">S276</strain>
    </source>
</reference>
<dbReference type="AlphaFoldDB" id="A0A388K8Y8"/>
<dbReference type="Gramene" id="GBG66510">
    <property type="protein sequence ID" value="GBG66510"/>
    <property type="gene ID" value="CBR_g63093"/>
</dbReference>
<name>A0A388K8Y8_CHABU</name>
<sequence length="169" mass="19272">MLNYDGGDEVRMKITVEGAKEVEMQTDEKLHDAITEAKDCVERRSRRDGVTARLLVTVSYHETETSMDTADLEQAHVDRDSGGESEMSEAGDRKTDLRSWNRPGEIQRYHQAAKLVEEGLKPNSRQLTPRGRGTGERQIRGKRQRLVKELGFKREVSKRARGRASFTVR</sequence>
<evidence type="ECO:0000313" key="3">
    <source>
        <dbReference type="Proteomes" id="UP000265515"/>
    </source>
</evidence>
<keyword evidence="3" id="KW-1185">Reference proteome</keyword>
<feature type="region of interest" description="Disordered" evidence="1">
    <location>
        <begin position="120"/>
        <end position="143"/>
    </location>
</feature>
<protein>
    <submittedName>
        <fullName evidence="2">Uncharacterized protein</fullName>
    </submittedName>
</protein>
<evidence type="ECO:0000256" key="1">
    <source>
        <dbReference type="SAM" id="MobiDB-lite"/>
    </source>
</evidence>
<dbReference type="Proteomes" id="UP000265515">
    <property type="component" value="Unassembled WGS sequence"/>
</dbReference>